<reference evidence="6 7" key="1">
    <citation type="submission" date="2020-08" db="EMBL/GenBank/DDBJ databases">
        <title>Plant Genome Project.</title>
        <authorList>
            <person name="Zhang R.-G."/>
        </authorList>
    </citation>
    <scope>NUCLEOTIDE SEQUENCE [LARGE SCALE GENOMIC DNA]</scope>
    <source>
        <tissue evidence="6">Rhizome</tissue>
    </source>
</reference>
<evidence type="ECO:0000256" key="2">
    <source>
        <dbReference type="ARBA" id="ARBA00022792"/>
    </source>
</evidence>
<evidence type="ECO:0000256" key="4">
    <source>
        <dbReference type="ARBA" id="ARBA00023128"/>
    </source>
</evidence>
<evidence type="ECO:0000313" key="7">
    <source>
        <dbReference type="Proteomes" id="UP000734854"/>
    </source>
</evidence>
<evidence type="ECO:0000256" key="3">
    <source>
        <dbReference type="ARBA" id="ARBA00022946"/>
    </source>
</evidence>
<dbReference type="SUPFAM" id="SSF81411">
    <property type="entry name" value="Mitochondrial cytochrome c oxidase subunit VIa"/>
    <property type="match status" value="1"/>
</dbReference>
<dbReference type="AlphaFoldDB" id="A0A8J5HWZ1"/>
<gene>
    <name evidence="6" type="ORF">ZIOFF_002472</name>
</gene>
<keyword evidence="5" id="KW-0472">Membrane</keyword>
<keyword evidence="7" id="KW-1185">Reference proteome</keyword>
<dbReference type="GO" id="GO:0030234">
    <property type="term" value="F:enzyme regulator activity"/>
    <property type="evidence" value="ECO:0007669"/>
    <property type="project" value="TreeGrafter"/>
</dbReference>
<evidence type="ECO:0000256" key="5">
    <source>
        <dbReference type="ARBA" id="ARBA00023136"/>
    </source>
</evidence>
<proteinExistence type="predicted"/>
<dbReference type="EMBL" id="JACMSC010000001">
    <property type="protein sequence ID" value="KAG6537382.1"/>
    <property type="molecule type" value="Genomic_DNA"/>
</dbReference>
<evidence type="ECO:0000313" key="6">
    <source>
        <dbReference type="EMBL" id="KAG6537382.1"/>
    </source>
</evidence>
<comment type="subcellular location">
    <subcellularLocation>
        <location evidence="1">Mitochondrion inner membrane</location>
    </subcellularLocation>
</comment>
<keyword evidence="3" id="KW-0809">Transit peptide</keyword>
<keyword evidence="2" id="KW-0999">Mitochondrion inner membrane</keyword>
<sequence>MSALMARSGLRSASLLLRQGAKSKAAEAPKRSFSASAHDDASEAAKWEKIAYGGIFTCTILSIYNLSKGHPHYEETPAYTYLHIRNKEFPWGLSFYPDILSPYPRIFAYAADKACPDGYDKFQDQLVLVIYGLYNIFDDTAQIGGFMQLPSIKSTVDFSVYSETSWKTSTIQVLPKP</sequence>
<dbReference type="InterPro" id="IPR036418">
    <property type="entry name" value="Cyt_c_oxidase_su6a_sf"/>
</dbReference>
<comment type="caution">
    <text evidence="6">The sequence shown here is derived from an EMBL/GenBank/DDBJ whole genome shotgun (WGS) entry which is preliminary data.</text>
</comment>
<dbReference type="FunFam" id="4.10.95.10:FF:000002">
    <property type="entry name" value="Cytochrome c oxidase subunit Via"/>
    <property type="match status" value="1"/>
</dbReference>
<keyword evidence="4" id="KW-0496">Mitochondrion</keyword>
<dbReference type="PANTHER" id="PTHR11504">
    <property type="entry name" value="CYTOCHROME C OXIDASE POLYPEPTIDE VIA"/>
    <property type="match status" value="1"/>
</dbReference>
<dbReference type="PANTHER" id="PTHR11504:SF0">
    <property type="entry name" value="CYTOCHROME C OXIDASE SUBUNIT"/>
    <property type="match status" value="1"/>
</dbReference>
<accession>A0A8J5HWZ1</accession>
<protein>
    <submittedName>
        <fullName evidence="6">Uncharacterized protein</fullName>
    </submittedName>
</protein>
<dbReference type="GO" id="GO:0005743">
    <property type="term" value="C:mitochondrial inner membrane"/>
    <property type="evidence" value="ECO:0007669"/>
    <property type="project" value="UniProtKB-SubCell"/>
</dbReference>
<name>A0A8J5HWZ1_ZINOF</name>
<evidence type="ECO:0000256" key="1">
    <source>
        <dbReference type="ARBA" id="ARBA00004273"/>
    </source>
</evidence>
<organism evidence="6 7">
    <name type="scientific">Zingiber officinale</name>
    <name type="common">Ginger</name>
    <name type="synonym">Amomum zingiber</name>
    <dbReference type="NCBI Taxonomy" id="94328"/>
    <lineage>
        <taxon>Eukaryota</taxon>
        <taxon>Viridiplantae</taxon>
        <taxon>Streptophyta</taxon>
        <taxon>Embryophyta</taxon>
        <taxon>Tracheophyta</taxon>
        <taxon>Spermatophyta</taxon>
        <taxon>Magnoliopsida</taxon>
        <taxon>Liliopsida</taxon>
        <taxon>Zingiberales</taxon>
        <taxon>Zingiberaceae</taxon>
        <taxon>Zingiber</taxon>
    </lineage>
</organism>
<dbReference type="GO" id="GO:0006123">
    <property type="term" value="P:mitochondrial electron transport, cytochrome c to oxygen"/>
    <property type="evidence" value="ECO:0007669"/>
    <property type="project" value="TreeGrafter"/>
</dbReference>
<dbReference type="Gene3D" id="4.10.95.10">
    <property type="entry name" value="Cytochrome c oxidase, subunit VIa"/>
    <property type="match status" value="1"/>
</dbReference>
<dbReference type="InterPro" id="IPR001349">
    <property type="entry name" value="Cyt_c_oxidase_su6a"/>
</dbReference>
<dbReference type="Proteomes" id="UP000734854">
    <property type="component" value="Unassembled WGS sequence"/>
</dbReference>